<dbReference type="InterPro" id="IPR028974">
    <property type="entry name" value="TSP_type-3_rpt"/>
</dbReference>
<dbReference type="SUPFAM" id="SSF103647">
    <property type="entry name" value="TSP type-3 repeat"/>
    <property type="match status" value="2"/>
</dbReference>
<evidence type="ECO:0008006" key="4">
    <source>
        <dbReference type="Google" id="ProtNLM"/>
    </source>
</evidence>
<gene>
    <name evidence="2" type="ORF">DE4585_04585</name>
</gene>
<dbReference type="RefSeq" id="WP_134066795.1">
    <property type="nucleotide sequence ID" value="NZ_PECG01000009.1"/>
</dbReference>
<organism evidence="2 3">
    <name type="scientific">Mycobacteroides salmoniphilum</name>
    <dbReference type="NCBI Taxonomy" id="404941"/>
    <lineage>
        <taxon>Bacteria</taxon>
        <taxon>Bacillati</taxon>
        <taxon>Actinomycetota</taxon>
        <taxon>Actinomycetes</taxon>
        <taxon>Mycobacteriales</taxon>
        <taxon>Mycobacteriaceae</taxon>
        <taxon>Mycobacteroides</taxon>
    </lineage>
</organism>
<accession>A0A4R8S413</accession>
<evidence type="ECO:0000313" key="3">
    <source>
        <dbReference type="Proteomes" id="UP000295117"/>
    </source>
</evidence>
<sequence>MDYCLGGGDGVVTAWEAPPNVDLDGDGILDAVRLDFDGDGLFDDVMWDADGDGSADHSVLDVDNDGRPEAYFTDDGLGTWAFHVERSGSISWFGLDGVEHPGGAADIDADGRPEQLLDVDGDGDAERAFRTGESGSSVYADTTGDGRWDVELIDGDGDGIADAARPLGPPRPSAQNAVEGPS</sequence>
<name>A0A4R8S413_9MYCO</name>
<comment type="caution">
    <text evidence="2">The sequence shown here is derived from an EMBL/GenBank/DDBJ whole genome shotgun (WGS) entry which is preliminary data.</text>
</comment>
<dbReference type="Proteomes" id="UP000295117">
    <property type="component" value="Unassembled WGS sequence"/>
</dbReference>
<proteinExistence type="predicted"/>
<dbReference type="GO" id="GO:0005509">
    <property type="term" value="F:calcium ion binding"/>
    <property type="evidence" value="ECO:0007669"/>
    <property type="project" value="InterPro"/>
</dbReference>
<feature type="region of interest" description="Disordered" evidence="1">
    <location>
        <begin position="153"/>
        <end position="182"/>
    </location>
</feature>
<protein>
    <recommendedName>
        <fullName evidence="4">Pullulanase</fullName>
    </recommendedName>
</protein>
<reference evidence="2 3" key="1">
    <citation type="journal article" date="2019" name="Sci. Rep.">
        <title>Extended insight into the Mycobacterium chelonae-abscessus complex through whole genome sequencing of Mycobacterium salmoniphilum outbreak and Mycobacterium salmoniphilum-like strains.</title>
        <authorList>
            <person name="Behra P.R.K."/>
            <person name="Das S."/>
            <person name="Pettersson B.M.F."/>
            <person name="Shirreff L."/>
            <person name="DuCote T."/>
            <person name="Jacobsson K.G."/>
            <person name="Ennis D.G."/>
            <person name="Kirsebom L.A."/>
        </authorList>
    </citation>
    <scope>NUCLEOTIDE SEQUENCE [LARGE SCALE GENOMIC DNA]</scope>
    <source>
        <strain evidence="2 3">DE 4585</strain>
    </source>
</reference>
<dbReference type="EMBL" id="PECH01000009">
    <property type="protein sequence ID" value="TDZ78748.1"/>
    <property type="molecule type" value="Genomic_DNA"/>
</dbReference>
<dbReference type="AlphaFoldDB" id="A0A4R8S413"/>
<evidence type="ECO:0000313" key="2">
    <source>
        <dbReference type="EMBL" id="TDZ78748.1"/>
    </source>
</evidence>
<evidence type="ECO:0000256" key="1">
    <source>
        <dbReference type="SAM" id="MobiDB-lite"/>
    </source>
</evidence>